<dbReference type="InterPro" id="IPR050343">
    <property type="entry name" value="RsuA_PseudoU_synthase"/>
</dbReference>
<keyword evidence="2 4" id="KW-0694">RNA-binding</keyword>
<dbReference type="PROSITE" id="PS01149">
    <property type="entry name" value="PSI_RSU"/>
    <property type="match status" value="1"/>
</dbReference>
<dbReference type="InterPro" id="IPR020103">
    <property type="entry name" value="PsdUridine_synth_cat_dom_sf"/>
</dbReference>
<dbReference type="InterPro" id="IPR036986">
    <property type="entry name" value="S4_RNA-bd_sf"/>
</dbReference>
<dbReference type="STRING" id="993692.IV57_GL001177"/>
<dbReference type="Pfam" id="PF01479">
    <property type="entry name" value="S4"/>
    <property type="match status" value="1"/>
</dbReference>
<dbReference type="OrthoDB" id="9807213at2"/>
<sequence length="244" mass="27883">MEKVRLQKFMADAGVASRRKSEEMIATGHVRVNGKTVVEMGVKVDHSDKIEVDGMPLETEKKRYILMYKPRGVISAVTDDKDRKVVTDLLKDDVRERVYPIGRLDYDTSGLLLLTNDGEFANHLMHPRYHVDKSYVAKVEGTLTTDEIRSLEKGIKLTGYTSARSKVTVMSKDKKKHSSIVRIVIHEGHNHQVKNMFDAVGHQVIKLSRERYDFLTLEGLVSGQYRDLSRQEVADLKKEITDRK</sequence>
<dbReference type="GO" id="GO:0003723">
    <property type="term" value="F:RNA binding"/>
    <property type="evidence" value="ECO:0007669"/>
    <property type="project" value="UniProtKB-KW"/>
</dbReference>
<dbReference type="CDD" id="cd00165">
    <property type="entry name" value="S4"/>
    <property type="match status" value="1"/>
</dbReference>
<dbReference type="InterPro" id="IPR002942">
    <property type="entry name" value="S4_RNA-bd"/>
</dbReference>
<protein>
    <recommendedName>
        <fullName evidence="5">Pseudouridine synthase</fullName>
        <ecNumber evidence="5">5.4.99.-</ecNumber>
    </recommendedName>
</protein>
<name>A0A0R2LFR5_9LACO</name>
<dbReference type="PANTHER" id="PTHR47683:SF2">
    <property type="entry name" value="RNA-BINDING S4 DOMAIN-CONTAINING PROTEIN"/>
    <property type="match status" value="1"/>
</dbReference>
<gene>
    <name evidence="7" type="ORF">IV57_GL001177</name>
</gene>
<dbReference type="Pfam" id="PF00849">
    <property type="entry name" value="PseudoU_synth_2"/>
    <property type="match status" value="1"/>
</dbReference>
<proteinExistence type="inferred from homology"/>
<keyword evidence="3 5" id="KW-0413">Isomerase</keyword>
<evidence type="ECO:0000259" key="6">
    <source>
        <dbReference type="SMART" id="SM00363"/>
    </source>
</evidence>
<dbReference type="SUPFAM" id="SSF55174">
    <property type="entry name" value="Alpha-L RNA-binding motif"/>
    <property type="match status" value="1"/>
</dbReference>
<feature type="domain" description="RNA-binding S4" evidence="6">
    <location>
        <begin position="4"/>
        <end position="65"/>
    </location>
</feature>
<dbReference type="InterPro" id="IPR042092">
    <property type="entry name" value="PsdUridine_s_RsuA/RluB/E/F_cat"/>
</dbReference>
<evidence type="ECO:0000256" key="4">
    <source>
        <dbReference type="PROSITE-ProRule" id="PRU00182"/>
    </source>
</evidence>
<dbReference type="SMART" id="SM00363">
    <property type="entry name" value="S4"/>
    <property type="match status" value="1"/>
</dbReference>
<dbReference type="PATRIC" id="fig|993692.3.peg.1194"/>
<dbReference type="InterPro" id="IPR018496">
    <property type="entry name" value="PsdUridine_synth_RsuA/RluB_CS"/>
</dbReference>
<evidence type="ECO:0000313" key="8">
    <source>
        <dbReference type="Proteomes" id="UP000051006"/>
    </source>
</evidence>
<keyword evidence="8" id="KW-1185">Reference proteome</keyword>
<dbReference type="GO" id="GO:0120159">
    <property type="term" value="F:rRNA pseudouridine synthase activity"/>
    <property type="evidence" value="ECO:0007669"/>
    <property type="project" value="UniProtKB-ARBA"/>
</dbReference>
<dbReference type="GO" id="GO:0005829">
    <property type="term" value="C:cytosol"/>
    <property type="evidence" value="ECO:0007669"/>
    <property type="project" value="UniProtKB-ARBA"/>
</dbReference>
<dbReference type="EC" id="5.4.99.-" evidence="5"/>
<dbReference type="FunFam" id="3.10.290.10:FF:000003">
    <property type="entry name" value="Pseudouridine synthase"/>
    <property type="match status" value="1"/>
</dbReference>
<dbReference type="AlphaFoldDB" id="A0A0R2LFR5"/>
<evidence type="ECO:0000256" key="5">
    <source>
        <dbReference type="RuleBase" id="RU003887"/>
    </source>
</evidence>
<dbReference type="CDD" id="cd02870">
    <property type="entry name" value="PseudoU_synth_RsuA_like"/>
    <property type="match status" value="1"/>
</dbReference>
<dbReference type="PANTHER" id="PTHR47683">
    <property type="entry name" value="PSEUDOURIDINE SYNTHASE FAMILY PROTEIN-RELATED"/>
    <property type="match status" value="1"/>
</dbReference>
<dbReference type="Gene3D" id="3.30.70.580">
    <property type="entry name" value="Pseudouridine synthase I, catalytic domain, N-terminal subdomain"/>
    <property type="match status" value="1"/>
</dbReference>
<evidence type="ECO:0000256" key="2">
    <source>
        <dbReference type="ARBA" id="ARBA00022884"/>
    </source>
</evidence>
<dbReference type="RefSeq" id="WP_057881353.1">
    <property type="nucleotide sequence ID" value="NZ_JQCF01000023.1"/>
</dbReference>
<dbReference type="FunFam" id="3.30.70.580:FF:000005">
    <property type="entry name" value="Pseudouridine synthase"/>
    <property type="match status" value="1"/>
</dbReference>
<dbReference type="FunFam" id="3.30.70.1560:FF:000001">
    <property type="entry name" value="Pseudouridine synthase"/>
    <property type="match status" value="1"/>
</dbReference>
<evidence type="ECO:0000313" key="7">
    <source>
        <dbReference type="EMBL" id="KRN98348.1"/>
    </source>
</evidence>
<dbReference type="InterPro" id="IPR020094">
    <property type="entry name" value="TruA/RsuA/RluB/E/F_N"/>
</dbReference>
<comment type="similarity">
    <text evidence="1 5">Belongs to the pseudouridine synthase RsuA family.</text>
</comment>
<dbReference type="PROSITE" id="PS50889">
    <property type="entry name" value="S4"/>
    <property type="match status" value="1"/>
</dbReference>
<organism evidence="7 8">
    <name type="scientific">Companilactobacillus kimchiensis</name>
    <dbReference type="NCBI Taxonomy" id="993692"/>
    <lineage>
        <taxon>Bacteria</taxon>
        <taxon>Bacillati</taxon>
        <taxon>Bacillota</taxon>
        <taxon>Bacilli</taxon>
        <taxon>Lactobacillales</taxon>
        <taxon>Lactobacillaceae</taxon>
        <taxon>Companilactobacillus</taxon>
    </lineage>
</organism>
<evidence type="ECO:0000256" key="1">
    <source>
        <dbReference type="ARBA" id="ARBA00008348"/>
    </source>
</evidence>
<accession>A0A0R2LFR5</accession>
<evidence type="ECO:0000256" key="3">
    <source>
        <dbReference type="ARBA" id="ARBA00023235"/>
    </source>
</evidence>
<reference evidence="7 8" key="1">
    <citation type="journal article" date="2015" name="Genome Announc.">
        <title>Expanding the biotechnology potential of lactobacilli through comparative genomics of 213 strains and associated genera.</title>
        <authorList>
            <person name="Sun Z."/>
            <person name="Harris H.M."/>
            <person name="McCann A."/>
            <person name="Guo C."/>
            <person name="Argimon S."/>
            <person name="Zhang W."/>
            <person name="Yang X."/>
            <person name="Jeffery I.B."/>
            <person name="Cooney J.C."/>
            <person name="Kagawa T.F."/>
            <person name="Liu W."/>
            <person name="Song Y."/>
            <person name="Salvetti E."/>
            <person name="Wrobel A."/>
            <person name="Rasinkangas P."/>
            <person name="Parkhill J."/>
            <person name="Rea M.C."/>
            <person name="O'Sullivan O."/>
            <person name="Ritari J."/>
            <person name="Douillard F.P."/>
            <person name="Paul Ross R."/>
            <person name="Yang R."/>
            <person name="Briner A.E."/>
            <person name="Felis G.E."/>
            <person name="de Vos W.M."/>
            <person name="Barrangou R."/>
            <person name="Klaenhammer T.R."/>
            <person name="Caufield P.W."/>
            <person name="Cui Y."/>
            <person name="Zhang H."/>
            <person name="O'Toole P.W."/>
        </authorList>
    </citation>
    <scope>NUCLEOTIDE SEQUENCE [LARGE SCALE GENOMIC DNA]</scope>
    <source>
        <strain evidence="7 8">DSM 24716</strain>
    </source>
</reference>
<dbReference type="InterPro" id="IPR000748">
    <property type="entry name" value="PsdUridine_synth_RsuA/RluB/E/F"/>
</dbReference>
<dbReference type="SUPFAM" id="SSF55120">
    <property type="entry name" value="Pseudouridine synthase"/>
    <property type="match status" value="1"/>
</dbReference>
<dbReference type="GO" id="GO:0000455">
    <property type="term" value="P:enzyme-directed rRNA pseudouridine synthesis"/>
    <property type="evidence" value="ECO:0007669"/>
    <property type="project" value="UniProtKB-ARBA"/>
</dbReference>
<comment type="caution">
    <text evidence="7">The sequence shown here is derived from an EMBL/GenBank/DDBJ whole genome shotgun (WGS) entry which is preliminary data.</text>
</comment>
<dbReference type="Proteomes" id="UP000051006">
    <property type="component" value="Unassembled WGS sequence"/>
</dbReference>
<dbReference type="Gene3D" id="3.30.70.1560">
    <property type="entry name" value="Alpha-L RNA-binding motif"/>
    <property type="match status" value="1"/>
</dbReference>
<dbReference type="InterPro" id="IPR006145">
    <property type="entry name" value="PsdUridine_synth_RsuA/RluA"/>
</dbReference>
<dbReference type="EMBL" id="JQCF01000023">
    <property type="protein sequence ID" value="KRN98348.1"/>
    <property type="molecule type" value="Genomic_DNA"/>
</dbReference>
<dbReference type="Gene3D" id="3.10.290.10">
    <property type="entry name" value="RNA-binding S4 domain"/>
    <property type="match status" value="1"/>
</dbReference>
<dbReference type="NCBIfam" id="TIGR00093">
    <property type="entry name" value="pseudouridine synthase"/>
    <property type="match status" value="1"/>
</dbReference>